<proteinExistence type="predicted"/>
<dbReference type="EMBL" id="BK015454">
    <property type="protein sequence ID" value="DAE07721.1"/>
    <property type="molecule type" value="Genomic_DNA"/>
</dbReference>
<name>A0A8S5PMP2_9CAUD</name>
<sequence>MKETFILVRKQRQEKRNHNKEQSTNLLRQAEISFESKNSGNHLIILSTPKIDFYPSTGLWIVRGVNKKRRGVLSLLKYINGMKQD</sequence>
<protein>
    <submittedName>
        <fullName evidence="1">Uncharacterized protein</fullName>
    </submittedName>
</protein>
<reference evidence="1" key="1">
    <citation type="journal article" date="2021" name="Proc. Natl. Acad. Sci. U.S.A.">
        <title>A Catalog of Tens of Thousands of Viruses from Human Metagenomes Reveals Hidden Associations with Chronic Diseases.</title>
        <authorList>
            <person name="Tisza M.J."/>
            <person name="Buck C.B."/>
        </authorList>
    </citation>
    <scope>NUCLEOTIDE SEQUENCE</scope>
    <source>
        <strain evidence="1">Ct8mF2</strain>
    </source>
</reference>
<accession>A0A8S5PMP2</accession>
<organism evidence="1">
    <name type="scientific">Podoviridae sp. ct8mF2</name>
    <dbReference type="NCBI Taxonomy" id="2825224"/>
    <lineage>
        <taxon>Viruses</taxon>
        <taxon>Duplodnaviria</taxon>
        <taxon>Heunggongvirae</taxon>
        <taxon>Uroviricota</taxon>
        <taxon>Caudoviricetes</taxon>
    </lineage>
</organism>
<evidence type="ECO:0000313" key="1">
    <source>
        <dbReference type="EMBL" id="DAE07721.1"/>
    </source>
</evidence>